<dbReference type="OrthoDB" id="3598281at2759"/>
<feature type="domain" description="Dynamin N-terminal" evidence="3">
    <location>
        <begin position="100"/>
        <end position="363"/>
    </location>
</feature>
<dbReference type="STRING" id="1095630.A0A2J6SS56"/>
<feature type="coiled-coil region" evidence="1">
    <location>
        <begin position="884"/>
        <end position="911"/>
    </location>
</feature>
<keyword evidence="6" id="KW-1185">Reference proteome</keyword>
<evidence type="ECO:0008006" key="7">
    <source>
        <dbReference type="Google" id="ProtNLM"/>
    </source>
</evidence>
<gene>
    <name evidence="5" type="ORF">K444DRAFT_541375</name>
</gene>
<name>A0A2J6SS56_9HELO</name>
<feature type="compositionally biased region" description="Polar residues" evidence="2">
    <location>
        <begin position="9"/>
        <end position="20"/>
    </location>
</feature>
<dbReference type="EMBL" id="KZ613872">
    <property type="protein sequence ID" value="PMD53597.1"/>
    <property type="molecule type" value="Genomic_DNA"/>
</dbReference>
<protein>
    <recommendedName>
        <fullName evidence="7">P-loop containing nucleoside triphosphate hydrolase protein</fullName>
    </recommendedName>
</protein>
<feature type="coiled-coil region" evidence="1">
    <location>
        <begin position="512"/>
        <end position="566"/>
    </location>
</feature>
<dbReference type="AlphaFoldDB" id="A0A2J6SS56"/>
<dbReference type="GeneID" id="36583873"/>
<evidence type="ECO:0000259" key="3">
    <source>
        <dbReference type="Pfam" id="PF00350"/>
    </source>
</evidence>
<dbReference type="PANTHER" id="PTHR36681">
    <property type="entry name" value="NUCLEAR GTPASE, GERMINAL CENTER-ASSOCIATED, TANDEM DUPLICATE 3"/>
    <property type="match status" value="1"/>
</dbReference>
<dbReference type="InParanoid" id="A0A2J6SS56"/>
<dbReference type="SUPFAM" id="SSF52540">
    <property type="entry name" value="P-loop containing nucleoside triphosphate hydrolases"/>
    <property type="match status" value="1"/>
</dbReference>
<reference evidence="5 6" key="1">
    <citation type="submission" date="2016-04" db="EMBL/GenBank/DDBJ databases">
        <title>A degradative enzymes factory behind the ericoid mycorrhizal symbiosis.</title>
        <authorList>
            <consortium name="DOE Joint Genome Institute"/>
            <person name="Martino E."/>
            <person name="Morin E."/>
            <person name="Grelet G."/>
            <person name="Kuo A."/>
            <person name="Kohler A."/>
            <person name="Daghino S."/>
            <person name="Barry K."/>
            <person name="Choi C."/>
            <person name="Cichocki N."/>
            <person name="Clum A."/>
            <person name="Copeland A."/>
            <person name="Hainaut M."/>
            <person name="Haridas S."/>
            <person name="Labutti K."/>
            <person name="Lindquist E."/>
            <person name="Lipzen A."/>
            <person name="Khouja H.-R."/>
            <person name="Murat C."/>
            <person name="Ohm R."/>
            <person name="Olson A."/>
            <person name="Spatafora J."/>
            <person name="Veneault-Fourrey C."/>
            <person name="Henrissat B."/>
            <person name="Grigoriev I."/>
            <person name="Martin F."/>
            <person name="Perotto S."/>
        </authorList>
    </citation>
    <scope>NUCLEOTIDE SEQUENCE [LARGE SCALE GENOMIC DNA]</scope>
    <source>
        <strain evidence="5 6">E</strain>
    </source>
</reference>
<dbReference type="CDD" id="cd00882">
    <property type="entry name" value="Ras_like_GTPase"/>
    <property type="match status" value="1"/>
</dbReference>
<proteinExistence type="predicted"/>
<evidence type="ECO:0000313" key="5">
    <source>
        <dbReference type="EMBL" id="PMD53597.1"/>
    </source>
</evidence>
<sequence length="1001" mass="114048">MDEPGAAQEATNIPANANPSPTCPEAHTTNKIEPVWKLCDDRPRVKQVKINEEAAEHSRKYFENLETLLKKHSSEVVSCKTRLKEIAAIHKRKKNCEVRIGFLGSTGTGKSSLINALLHMEVLPRNEEVASTAVPVEVSYNIDNEPEHLFKAVIEGISKEEFTKEVKNLFKNKEIYDKVPAGEDDEVDIEAYQQMLTTIEKIKWVYPYLQTVDDIDNTSAEVLLNEQHVQKMLDSKEEVQASSEPSFARGIKKYIESSKPKQGDKAAISLWPLVKVVRVYVKSDILRCGIILVDLPGSHDTSVARVAVADNYRKNLTASVVCAPAVRAGSDRVAQELLSSVERRNMQLDGLYTSDSLFFVITKIDDLMDYKAYIRDHENLQDSNKNDMQRIRDKTQSVSELRWEVGKREPKLRKNVENLGKMNKAHEKLATRVTKILEDMAPAGHKRKRLDDVTGTAYITTASPNICPYSYFAASDESDLKDTQKDQIQKLRALTDKRSELTPIVDKEVGDLYTLNQKIQYLQEEIQQAKSRVTKSCIQNRAQIHVEAARNEYEIARRMMGQQNSEKPLEVFSVSSAAFTRHCGENAEEAISKGFSTKADTGIPALRDALIGMTWGIRQHNARSFNEDVESCHNRMKLWSADTSSEYKMLEQEKVIVQDRMDAEIEKLEVVFSDLHTTTCEEINQLIDNDIYEILEECAEYSATEAMRKVTLDWCLVPWNTHKSINRNMGEWISSRRVCYDWNEDLAGLFLDPLIMSWTKTFHTKRPELLKRYETQVDELIEAFTESLLTSARDLHPAIDEALQSLRENILGLRTMLKDEAAAIFEGINKASKEAHRTVKPAVLAAWRDIYNQCGCECGKGLFHRNKRAHREHVKGDGGKAMYQSAGEEIRETLEELLEKLQEKFDSSYDVVDTQLREDLVVVVERHSIKPVQTTLSPDASLAKKRLQQSLQPHFEELEKAWGIEPEIENTENDASEPKETAPTLEVEDEDIFDFNEDDWL</sequence>
<keyword evidence="1" id="KW-0175">Coiled coil</keyword>
<dbReference type="Proteomes" id="UP000235371">
    <property type="component" value="Unassembled WGS sequence"/>
</dbReference>
<dbReference type="PANTHER" id="PTHR36681:SF3">
    <property type="entry name" value="NUCLEAR GTPASE, GERMINAL CENTER-ASSOCIATED, TANDEM DUPLICATE 3"/>
    <property type="match status" value="1"/>
</dbReference>
<evidence type="ECO:0000313" key="6">
    <source>
        <dbReference type="Proteomes" id="UP000235371"/>
    </source>
</evidence>
<feature type="compositionally biased region" description="Acidic residues" evidence="2">
    <location>
        <begin position="966"/>
        <end position="975"/>
    </location>
</feature>
<accession>A0A2J6SS56</accession>
<dbReference type="Pfam" id="PF00350">
    <property type="entry name" value="Dynamin_N"/>
    <property type="match status" value="1"/>
</dbReference>
<feature type="region of interest" description="Disordered" evidence="2">
    <location>
        <begin position="1"/>
        <end position="27"/>
    </location>
</feature>
<dbReference type="InterPro" id="IPR045063">
    <property type="entry name" value="Dynamin_N"/>
</dbReference>
<evidence type="ECO:0000256" key="1">
    <source>
        <dbReference type="SAM" id="Coils"/>
    </source>
</evidence>
<dbReference type="Gene3D" id="3.40.50.300">
    <property type="entry name" value="P-loop containing nucleotide triphosphate hydrolases"/>
    <property type="match status" value="1"/>
</dbReference>
<dbReference type="InterPro" id="IPR027417">
    <property type="entry name" value="P-loop_NTPase"/>
</dbReference>
<feature type="region of interest" description="Disordered" evidence="2">
    <location>
        <begin position="963"/>
        <end position="1001"/>
    </location>
</feature>
<evidence type="ECO:0000259" key="4">
    <source>
        <dbReference type="Pfam" id="PF24564"/>
    </source>
</evidence>
<dbReference type="Pfam" id="PF24564">
    <property type="entry name" value="DUF7605"/>
    <property type="match status" value="1"/>
</dbReference>
<dbReference type="RefSeq" id="XP_024730501.1">
    <property type="nucleotide sequence ID" value="XM_024875794.1"/>
</dbReference>
<evidence type="ECO:0000256" key="2">
    <source>
        <dbReference type="SAM" id="MobiDB-lite"/>
    </source>
</evidence>
<feature type="compositionally biased region" description="Acidic residues" evidence="2">
    <location>
        <begin position="986"/>
        <end position="1001"/>
    </location>
</feature>
<feature type="domain" description="DUF7605" evidence="4">
    <location>
        <begin position="704"/>
        <end position="875"/>
    </location>
</feature>
<organism evidence="5 6">
    <name type="scientific">Hyaloscypha bicolor E</name>
    <dbReference type="NCBI Taxonomy" id="1095630"/>
    <lineage>
        <taxon>Eukaryota</taxon>
        <taxon>Fungi</taxon>
        <taxon>Dikarya</taxon>
        <taxon>Ascomycota</taxon>
        <taxon>Pezizomycotina</taxon>
        <taxon>Leotiomycetes</taxon>
        <taxon>Helotiales</taxon>
        <taxon>Hyaloscyphaceae</taxon>
        <taxon>Hyaloscypha</taxon>
        <taxon>Hyaloscypha bicolor</taxon>
    </lineage>
</organism>
<dbReference type="InterPro" id="IPR056024">
    <property type="entry name" value="DUF7605"/>
</dbReference>